<organism evidence="1 2">
    <name type="scientific">Marinifilum caeruleilacunae</name>
    <dbReference type="NCBI Taxonomy" id="2499076"/>
    <lineage>
        <taxon>Bacteria</taxon>
        <taxon>Pseudomonadati</taxon>
        <taxon>Bacteroidota</taxon>
        <taxon>Bacteroidia</taxon>
        <taxon>Marinilabiliales</taxon>
        <taxon>Marinifilaceae</taxon>
    </lineage>
</organism>
<keyword evidence="2" id="KW-1185">Reference proteome</keyword>
<protein>
    <recommendedName>
        <fullName evidence="3">DUF4783 domain-containing protein</fullName>
    </recommendedName>
</protein>
<comment type="caution">
    <text evidence="1">The sequence shown here is derived from an EMBL/GenBank/DDBJ whole genome shotgun (WGS) entry which is preliminary data.</text>
</comment>
<dbReference type="RefSeq" id="WP_171594881.1">
    <property type="nucleotide sequence ID" value="NZ_RZNH01000009.1"/>
</dbReference>
<dbReference type="Proteomes" id="UP000732105">
    <property type="component" value="Unassembled WGS sequence"/>
</dbReference>
<proteinExistence type="predicted"/>
<reference evidence="1 2" key="1">
    <citation type="submission" date="2018-12" db="EMBL/GenBank/DDBJ databases">
        <title>Marinifilum JC070 sp. nov., a marine bacterium isolated from Yongle Blue Hole in the South China Sea.</title>
        <authorList>
            <person name="Fu T."/>
        </authorList>
    </citation>
    <scope>NUCLEOTIDE SEQUENCE [LARGE SCALE GENOMIC DNA]</scope>
    <source>
        <strain evidence="1 2">JC070</strain>
    </source>
</reference>
<gene>
    <name evidence="1" type="ORF">ELS83_07215</name>
</gene>
<sequence length="132" mass="15195">MTKYLMITILVLIQATGFSQTMGDIVFPNKSVIKKAKSEAENFMQTVQDSLDLSKRQIRIRNFELTPCDEIFEKLNKGLEQPADSIIKENIGKGIYSFQYKTNSKGSHHLISFFFDSNGEIINTEIVWYLVY</sequence>
<dbReference type="EMBL" id="RZNH01000009">
    <property type="protein sequence ID" value="NOU59604.1"/>
    <property type="molecule type" value="Genomic_DNA"/>
</dbReference>
<name>A0ABX1WU15_9BACT</name>
<evidence type="ECO:0000313" key="2">
    <source>
        <dbReference type="Proteomes" id="UP000732105"/>
    </source>
</evidence>
<evidence type="ECO:0008006" key="3">
    <source>
        <dbReference type="Google" id="ProtNLM"/>
    </source>
</evidence>
<accession>A0ABX1WU15</accession>
<evidence type="ECO:0000313" key="1">
    <source>
        <dbReference type="EMBL" id="NOU59604.1"/>
    </source>
</evidence>